<dbReference type="Gene3D" id="3.40.630.10">
    <property type="entry name" value="Zn peptidases"/>
    <property type="match status" value="1"/>
</dbReference>
<feature type="domain" description="Peptidase M20 dimerisation" evidence="7">
    <location>
        <begin position="221"/>
        <end position="323"/>
    </location>
</feature>
<comment type="similarity">
    <text evidence="2">Belongs to the peptidase M20A family.</text>
</comment>
<name>A0A448YMH4_BRENA</name>
<dbReference type="Gene3D" id="3.30.70.360">
    <property type="match status" value="1"/>
</dbReference>
<dbReference type="InterPro" id="IPR011650">
    <property type="entry name" value="Peptidase_M20_dimer"/>
</dbReference>
<evidence type="ECO:0000256" key="5">
    <source>
        <dbReference type="ARBA" id="ARBA00022833"/>
    </source>
</evidence>
<evidence type="ECO:0000313" key="8">
    <source>
        <dbReference type="EMBL" id="VEU22087.1"/>
    </source>
</evidence>
<reference evidence="8 9" key="1">
    <citation type="submission" date="2018-12" db="EMBL/GenBank/DDBJ databases">
        <authorList>
            <person name="Tiukova I."/>
            <person name="Dainat J."/>
        </authorList>
    </citation>
    <scope>NUCLEOTIDE SEQUENCE [LARGE SCALE GENOMIC DNA]</scope>
</reference>
<sequence length="406" mass="44164">MLVNTLSSLLLLSSVAHSAPMDLQSSLSVVKDRIADILNPFPVSEDASEPPEFALRPELFKLHREIVSVDSLSHRENDGSEYVAKYLEGKGLNVEYLPTDDGRNNVYAYLGDKKSSSVLLTSHIDTVPPFFKYSVQKAEEGYRIYGRGAADAKGSVATQIIAFEELLQEGKIGEGDVSFLFVVGEEVGGDGMVAADKQLIADNVNWDTVIFGEPTNNDLAVGHKGLYFFRIRVYGRSCHSAYPELGVDANKVLIQILNGFETVEWPGSDLLGKTTLNVGEIDAHNAGNVVSPFAAATVVLRVASTIDKVSKLVTEIVDKYKDQALKVELDVLQASNPVYLDYDVAGFNHSSLACSTDVPNLTDRGFKKYLYGPGSIHNAHAADEYVTVDSLVGAVDDYKKLVLHAL</sequence>
<gene>
    <name evidence="8" type="ORF">BRENAR_LOCUS2819</name>
</gene>
<dbReference type="GO" id="GO:0016787">
    <property type="term" value="F:hydrolase activity"/>
    <property type="evidence" value="ECO:0007669"/>
    <property type="project" value="UniProtKB-KW"/>
</dbReference>
<dbReference type="AlphaFoldDB" id="A0A448YMH4"/>
<feature type="signal peptide" evidence="6">
    <location>
        <begin position="1"/>
        <end position="18"/>
    </location>
</feature>
<keyword evidence="3" id="KW-0479">Metal-binding</keyword>
<keyword evidence="9" id="KW-1185">Reference proteome</keyword>
<dbReference type="InParanoid" id="A0A448YMH4"/>
<evidence type="ECO:0000256" key="3">
    <source>
        <dbReference type="ARBA" id="ARBA00022723"/>
    </source>
</evidence>
<dbReference type="GO" id="GO:0046872">
    <property type="term" value="F:metal ion binding"/>
    <property type="evidence" value="ECO:0007669"/>
    <property type="project" value="UniProtKB-KW"/>
</dbReference>
<dbReference type="OrthoDB" id="3064516at2759"/>
<keyword evidence="4" id="KW-0378">Hydrolase</keyword>
<dbReference type="SUPFAM" id="SSF53187">
    <property type="entry name" value="Zn-dependent exopeptidases"/>
    <property type="match status" value="1"/>
</dbReference>
<dbReference type="PROSITE" id="PS00759">
    <property type="entry name" value="ARGE_DAPE_CPG2_2"/>
    <property type="match status" value="1"/>
</dbReference>
<dbReference type="PROSITE" id="PS00758">
    <property type="entry name" value="ARGE_DAPE_CPG2_1"/>
    <property type="match status" value="1"/>
</dbReference>
<dbReference type="Pfam" id="PF07687">
    <property type="entry name" value="M20_dimer"/>
    <property type="match status" value="1"/>
</dbReference>
<evidence type="ECO:0000313" key="9">
    <source>
        <dbReference type="Proteomes" id="UP000290900"/>
    </source>
</evidence>
<dbReference type="InterPro" id="IPR036264">
    <property type="entry name" value="Bact_exopeptidase_dim_dom"/>
</dbReference>
<dbReference type="SUPFAM" id="SSF55031">
    <property type="entry name" value="Bacterial exopeptidase dimerisation domain"/>
    <property type="match status" value="1"/>
</dbReference>
<proteinExistence type="inferred from homology"/>
<dbReference type="EMBL" id="CAACVR010000017">
    <property type="protein sequence ID" value="VEU22087.1"/>
    <property type="molecule type" value="Genomic_DNA"/>
</dbReference>
<evidence type="ECO:0000256" key="6">
    <source>
        <dbReference type="SAM" id="SignalP"/>
    </source>
</evidence>
<dbReference type="InterPro" id="IPR050072">
    <property type="entry name" value="Peptidase_M20A"/>
</dbReference>
<keyword evidence="5" id="KW-0862">Zinc</keyword>
<accession>A0A448YMH4</accession>
<dbReference type="Pfam" id="PF01546">
    <property type="entry name" value="Peptidase_M20"/>
    <property type="match status" value="1"/>
</dbReference>
<evidence type="ECO:0000256" key="1">
    <source>
        <dbReference type="ARBA" id="ARBA00001947"/>
    </source>
</evidence>
<dbReference type="InterPro" id="IPR002933">
    <property type="entry name" value="Peptidase_M20"/>
</dbReference>
<dbReference type="STRING" id="13370.A0A448YMH4"/>
<evidence type="ECO:0000256" key="4">
    <source>
        <dbReference type="ARBA" id="ARBA00022801"/>
    </source>
</evidence>
<comment type="cofactor">
    <cofactor evidence="1">
        <name>Zn(2+)</name>
        <dbReference type="ChEBI" id="CHEBI:29105"/>
    </cofactor>
</comment>
<dbReference type="PANTHER" id="PTHR43808">
    <property type="entry name" value="ACETYLORNITHINE DEACETYLASE"/>
    <property type="match status" value="1"/>
</dbReference>
<protein>
    <submittedName>
        <fullName evidence="8">DEKNAAC103071</fullName>
    </submittedName>
</protein>
<evidence type="ECO:0000256" key="2">
    <source>
        <dbReference type="ARBA" id="ARBA00006247"/>
    </source>
</evidence>
<dbReference type="PANTHER" id="PTHR43808:SF8">
    <property type="entry name" value="PEPTIDASE M20 DIMERISATION DOMAIN-CONTAINING PROTEIN"/>
    <property type="match status" value="1"/>
</dbReference>
<dbReference type="InterPro" id="IPR001261">
    <property type="entry name" value="ArgE/DapE_CS"/>
</dbReference>
<keyword evidence="6" id="KW-0732">Signal</keyword>
<evidence type="ECO:0000259" key="7">
    <source>
        <dbReference type="Pfam" id="PF07687"/>
    </source>
</evidence>
<feature type="chain" id="PRO_5019115840" evidence="6">
    <location>
        <begin position="19"/>
        <end position="406"/>
    </location>
</feature>
<organism evidence="8 9">
    <name type="scientific">Brettanomyces naardenensis</name>
    <name type="common">Yeast</name>
    <dbReference type="NCBI Taxonomy" id="13370"/>
    <lineage>
        <taxon>Eukaryota</taxon>
        <taxon>Fungi</taxon>
        <taxon>Dikarya</taxon>
        <taxon>Ascomycota</taxon>
        <taxon>Saccharomycotina</taxon>
        <taxon>Pichiomycetes</taxon>
        <taxon>Pichiales</taxon>
        <taxon>Pichiaceae</taxon>
        <taxon>Brettanomyces</taxon>
    </lineage>
</organism>
<dbReference type="Proteomes" id="UP000290900">
    <property type="component" value="Unassembled WGS sequence"/>
</dbReference>